<dbReference type="InterPro" id="IPR014327">
    <property type="entry name" value="RNA_pol_sigma70_bacteroid"/>
</dbReference>
<reference evidence="7 8" key="1">
    <citation type="submission" date="2019-04" db="EMBL/GenBank/DDBJ databases">
        <title>Microbes associate with the intestines of laboratory mice.</title>
        <authorList>
            <person name="Navarre W."/>
            <person name="Wong E."/>
            <person name="Huang K."/>
            <person name="Tropini C."/>
            <person name="Ng K."/>
            <person name="Yu B."/>
        </authorList>
    </citation>
    <scope>NUCLEOTIDE SEQUENCE [LARGE SCALE GENOMIC DNA]</scope>
    <source>
        <strain evidence="7 8">NM22_B1</strain>
    </source>
</reference>
<dbReference type="GO" id="GO:0003677">
    <property type="term" value="F:DNA binding"/>
    <property type="evidence" value="ECO:0007669"/>
    <property type="project" value="InterPro"/>
</dbReference>
<dbReference type="AlphaFoldDB" id="A0A4S2FR33"/>
<dbReference type="InterPro" id="IPR014284">
    <property type="entry name" value="RNA_pol_sigma-70_dom"/>
</dbReference>
<feature type="domain" description="RNA polymerase sigma-70 region 2" evidence="5">
    <location>
        <begin position="12"/>
        <end position="77"/>
    </location>
</feature>
<dbReference type="Gene3D" id="1.10.10.10">
    <property type="entry name" value="Winged helix-like DNA-binding domain superfamily/Winged helix DNA-binding domain"/>
    <property type="match status" value="1"/>
</dbReference>
<dbReference type="RefSeq" id="WP_025018386.1">
    <property type="nucleotide sequence ID" value="NZ_CAJUNV010000039.1"/>
</dbReference>
<dbReference type="EMBL" id="SRYJ01000011">
    <property type="protein sequence ID" value="TGY71572.1"/>
    <property type="molecule type" value="Genomic_DNA"/>
</dbReference>
<evidence type="ECO:0000256" key="2">
    <source>
        <dbReference type="ARBA" id="ARBA00023015"/>
    </source>
</evidence>
<name>A0A4S2FR33_9BACT</name>
<dbReference type="Gene3D" id="1.10.1740.10">
    <property type="match status" value="1"/>
</dbReference>
<keyword evidence="4" id="KW-0804">Transcription</keyword>
<dbReference type="GO" id="GO:0016987">
    <property type="term" value="F:sigma factor activity"/>
    <property type="evidence" value="ECO:0007669"/>
    <property type="project" value="UniProtKB-KW"/>
</dbReference>
<comment type="caution">
    <text evidence="7">The sequence shown here is derived from an EMBL/GenBank/DDBJ whole genome shotgun (WGS) entry which is preliminary data.</text>
</comment>
<comment type="similarity">
    <text evidence="1">Belongs to the sigma-70 factor family. ECF subfamily.</text>
</comment>
<proteinExistence type="inferred from homology"/>
<dbReference type="InterPro" id="IPR013325">
    <property type="entry name" value="RNA_pol_sigma_r2"/>
</dbReference>
<evidence type="ECO:0000259" key="6">
    <source>
        <dbReference type="Pfam" id="PF08281"/>
    </source>
</evidence>
<dbReference type="InterPro" id="IPR013324">
    <property type="entry name" value="RNA_pol_sigma_r3/r4-like"/>
</dbReference>
<sequence>MKLSAKEFEYHFRCLYRPLNMYALRYTENLDDAEDIVQQAFSDVWEKLAEGTPVQNLKAYMYQAVRNRSLSLIANRQAHCDATELTDLEDLTEEERIIRSERDARLWTAIDHLPTERKRIFLLSKRDGLTYQEIANELGISIKTVEHQISKALKALRETAIKVYTFFFG</sequence>
<dbReference type="CDD" id="cd06171">
    <property type="entry name" value="Sigma70_r4"/>
    <property type="match status" value="1"/>
</dbReference>
<dbReference type="NCBIfam" id="TIGR02985">
    <property type="entry name" value="Sig70_bacteroi1"/>
    <property type="match status" value="1"/>
</dbReference>
<dbReference type="NCBIfam" id="TIGR02937">
    <property type="entry name" value="sigma70-ECF"/>
    <property type="match status" value="1"/>
</dbReference>
<dbReference type="PANTHER" id="PTHR43133:SF46">
    <property type="entry name" value="RNA POLYMERASE SIGMA-70 FACTOR ECF SUBFAMILY"/>
    <property type="match status" value="1"/>
</dbReference>
<dbReference type="SUPFAM" id="SSF88659">
    <property type="entry name" value="Sigma3 and sigma4 domains of RNA polymerase sigma factors"/>
    <property type="match status" value="1"/>
</dbReference>
<dbReference type="Pfam" id="PF08281">
    <property type="entry name" value="Sigma70_r4_2"/>
    <property type="match status" value="1"/>
</dbReference>
<keyword evidence="2" id="KW-0805">Transcription regulation</keyword>
<evidence type="ECO:0000256" key="3">
    <source>
        <dbReference type="ARBA" id="ARBA00023082"/>
    </source>
</evidence>
<dbReference type="InterPro" id="IPR007627">
    <property type="entry name" value="RNA_pol_sigma70_r2"/>
</dbReference>
<protein>
    <submittedName>
        <fullName evidence="7">RNA polymerase sigma-70 factor</fullName>
    </submittedName>
</protein>
<dbReference type="InterPro" id="IPR013249">
    <property type="entry name" value="RNA_pol_sigma70_r4_t2"/>
</dbReference>
<keyword evidence="3" id="KW-0731">Sigma factor</keyword>
<dbReference type="Pfam" id="PF04542">
    <property type="entry name" value="Sigma70_r2"/>
    <property type="match status" value="1"/>
</dbReference>
<feature type="domain" description="RNA polymerase sigma factor 70 region 4 type 2" evidence="6">
    <location>
        <begin position="105"/>
        <end position="156"/>
    </location>
</feature>
<dbReference type="GO" id="GO:0006352">
    <property type="term" value="P:DNA-templated transcription initiation"/>
    <property type="evidence" value="ECO:0007669"/>
    <property type="project" value="InterPro"/>
</dbReference>
<evidence type="ECO:0000256" key="1">
    <source>
        <dbReference type="ARBA" id="ARBA00010641"/>
    </source>
</evidence>
<organism evidence="7 8">
    <name type="scientific">Phocaeicola sartorii</name>
    <dbReference type="NCBI Taxonomy" id="671267"/>
    <lineage>
        <taxon>Bacteria</taxon>
        <taxon>Pseudomonadati</taxon>
        <taxon>Bacteroidota</taxon>
        <taxon>Bacteroidia</taxon>
        <taxon>Bacteroidales</taxon>
        <taxon>Bacteroidaceae</taxon>
        <taxon>Phocaeicola</taxon>
    </lineage>
</organism>
<evidence type="ECO:0000259" key="5">
    <source>
        <dbReference type="Pfam" id="PF04542"/>
    </source>
</evidence>
<evidence type="ECO:0000313" key="7">
    <source>
        <dbReference type="EMBL" id="TGY71572.1"/>
    </source>
</evidence>
<evidence type="ECO:0000313" key="8">
    <source>
        <dbReference type="Proteomes" id="UP000310760"/>
    </source>
</evidence>
<accession>A0A4S2FR33</accession>
<dbReference type="SUPFAM" id="SSF88946">
    <property type="entry name" value="Sigma2 domain of RNA polymerase sigma factors"/>
    <property type="match status" value="1"/>
</dbReference>
<evidence type="ECO:0000256" key="4">
    <source>
        <dbReference type="ARBA" id="ARBA00023163"/>
    </source>
</evidence>
<dbReference type="InterPro" id="IPR036388">
    <property type="entry name" value="WH-like_DNA-bd_sf"/>
</dbReference>
<dbReference type="InterPro" id="IPR039425">
    <property type="entry name" value="RNA_pol_sigma-70-like"/>
</dbReference>
<dbReference type="Proteomes" id="UP000310760">
    <property type="component" value="Unassembled WGS sequence"/>
</dbReference>
<dbReference type="PANTHER" id="PTHR43133">
    <property type="entry name" value="RNA POLYMERASE ECF-TYPE SIGMA FACTO"/>
    <property type="match status" value="1"/>
</dbReference>
<gene>
    <name evidence="7" type="ORF">E5339_06520</name>
</gene>